<evidence type="ECO:0000313" key="3">
    <source>
        <dbReference type="Proteomes" id="UP000440041"/>
    </source>
</evidence>
<reference evidence="2 3" key="1">
    <citation type="submission" date="2019-09" db="EMBL/GenBank/DDBJ databases">
        <title>Characterization of the phylogenetic diversity of two novel species belonging to the genus Bifidobacterium: Bifidobacterium cebidarum sp. nov. and Bifidobacterium leontopitheci sp. nov.</title>
        <authorList>
            <person name="Lugli G.A."/>
            <person name="Duranti S."/>
            <person name="Milani C."/>
            <person name="Turroni F."/>
            <person name="Ventura M."/>
        </authorList>
    </citation>
    <scope>NUCLEOTIDE SEQUENCE [LARGE SCALE GENOMIC DNA]</scope>
    <source>
        <strain evidence="2 3">DSM 100238</strain>
    </source>
</reference>
<accession>A0A6A2W4W0</accession>
<evidence type="ECO:0000256" key="1">
    <source>
        <dbReference type="SAM" id="MobiDB-lite"/>
    </source>
</evidence>
<gene>
    <name evidence="2" type="ORF">DSM100238_0204</name>
</gene>
<comment type="caution">
    <text evidence="2">The sequence shown here is derived from an EMBL/GenBank/DDBJ whole genome shotgun (WGS) entry which is preliminary data.</text>
</comment>
<keyword evidence="3" id="KW-1185">Reference proteome</keyword>
<organism evidence="2 3">
    <name type="scientific">Bifidobacterium apri</name>
    <dbReference type="NCBI Taxonomy" id="1769423"/>
    <lineage>
        <taxon>Bacteria</taxon>
        <taxon>Bacillati</taxon>
        <taxon>Actinomycetota</taxon>
        <taxon>Actinomycetes</taxon>
        <taxon>Bifidobacteriales</taxon>
        <taxon>Bifidobacteriaceae</taxon>
        <taxon>Bifidobacterium</taxon>
    </lineage>
</organism>
<evidence type="ECO:0000313" key="2">
    <source>
        <dbReference type="EMBL" id="KAB8301885.1"/>
    </source>
</evidence>
<name>A0A6A2W4W0_9BIFI</name>
<dbReference type="AlphaFoldDB" id="A0A6A2W4W0"/>
<proteinExistence type="predicted"/>
<feature type="region of interest" description="Disordered" evidence="1">
    <location>
        <begin position="1"/>
        <end position="36"/>
    </location>
</feature>
<dbReference type="Proteomes" id="UP000440041">
    <property type="component" value="Unassembled WGS sequence"/>
</dbReference>
<sequence>MDGYEPARRLPSATRRLPPVGHTRIPMSPPREPQRPAYASALRMRWILTGFAVPSSCAHKDT</sequence>
<dbReference type="EMBL" id="WBSO01000001">
    <property type="protein sequence ID" value="KAB8301885.1"/>
    <property type="molecule type" value="Genomic_DNA"/>
</dbReference>
<protein>
    <submittedName>
        <fullName evidence="2">Uncharacterized protein</fullName>
    </submittedName>
</protein>